<keyword evidence="2" id="KW-0812">Transmembrane</keyword>
<name>A0ABV5D4V6_9ACTN</name>
<keyword evidence="4" id="KW-1185">Reference proteome</keyword>
<feature type="region of interest" description="Disordered" evidence="1">
    <location>
        <begin position="122"/>
        <end position="144"/>
    </location>
</feature>
<proteinExistence type="predicted"/>
<evidence type="ECO:0000313" key="3">
    <source>
        <dbReference type="EMBL" id="MFB6398326.1"/>
    </source>
</evidence>
<sequence>MHNPTDTVPLPPVGPVRRPIRQLIGTICGLTALAGVGALAGAFAVGATLRNDARAVVVAVVALLTFVAVSEWLIRPIQIENAALHRRMAHLEAAVEVAPARFRGVVETMIAAEIQKLERRLGEQVATRGHPPSDRKLPAQVSGGADDVGEELSERFLGYIAGIYDQEKGNGGQLGT</sequence>
<keyword evidence="2" id="KW-0472">Membrane</keyword>
<dbReference type="Proteomes" id="UP001582793">
    <property type="component" value="Unassembled WGS sequence"/>
</dbReference>
<organism evidence="3 4">
    <name type="scientific">Polymorphospora lycopeni</name>
    <dbReference type="NCBI Taxonomy" id="3140240"/>
    <lineage>
        <taxon>Bacteria</taxon>
        <taxon>Bacillati</taxon>
        <taxon>Actinomycetota</taxon>
        <taxon>Actinomycetes</taxon>
        <taxon>Micromonosporales</taxon>
        <taxon>Micromonosporaceae</taxon>
        <taxon>Polymorphospora</taxon>
    </lineage>
</organism>
<reference evidence="3 4" key="1">
    <citation type="submission" date="2024-04" db="EMBL/GenBank/DDBJ databases">
        <title>Polymorphospora sp. isolated from Baiyangdian Lake in Xiong'an New Area.</title>
        <authorList>
            <person name="Zhang X."/>
            <person name="Liu J."/>
        </authorList>
    </citation>
    <scope>NUCLEOTIDE SEQUENCE [LARGE SCALE GENOMIC DNA]</scope>
    <source>
        <strain evidence="3 4">2-325</strain>
    </source>
</reference>
<gene>
    <name evidence="3" type="ORF">AAFH96_35420</name>
</gene>
<comment type="caution">
    <text evidence="3">The sequence shown here is derived from an EMBL/GenBank/DDBJ whole genome shotgun (WGS) entry which is preliminary data.</text>
</comment>
<protein>
    <submittedName>
        <fullName evidence="3">Uncharacterized protein</fullName>
    </submittedName>
</protein>
<evidence type="ECO:0000256" key="1">
    <source>
        <dbReference type="SAM" id="MobiDB-lite"/>
    </source>
</evidence>
<dbReference type="RefSeq" id="WP_375737129.1">
    <property type="nucleotide sequence ID" value="NZ_JBCGDC010000225.1"/>
</dbReference>
<keyword evidence="2" id="KW-1133">Transmembrane helix</keyword>
<evidence type="ECO:0000256" key="2">
    <source>
        <dbReference type="SAM" id="Phobius"/>
    </source>
</evidence>
<evidence type="ECO:0000313" key="4">
    <source>
        <dbReference type="Proteomes" id="UP001582793"/>
    </source>
</evidence>
<feature type="transmembrane region" description="Helical" evidence="2">
    <location>
        <begin position="55"/>
        <end position="74"/>
    </location>
</feature>
<feature type="transmembrane region" description="Helical" evidence="2">
    <location>
        <begin position="27"/>
        <end position="49"/>
    </location>
</feature>
<accession>A0ABV5D4V6</accession>
<dbReference type="EMBL" id="JBCGDC010000225">
    <property type="protein sequence ID" value="MFB6398326.1"/>
    <property type="molecule type" value="Genomic_DNA"/>
</dbReference>